<evidence type="ECO:0000313" key="3">
    <source>
        <dbReference type="Proteomes" id="UP000596742"/>
    </source>
</evidence>
<organism evidence="2 3">
    <name type="scientific">Mytilus galloprovincialis</name>
    <name type="common">Mediterranean mussel</name>
    <dbReference type="NCBI Taxonomy" id="29158"/>
    <lineage>
        <taxon>Eukaryota</taxon>
        <taxon>Metazoa</taxon>
        <taxon>Spiralia</taxon>
        <taxon>Lophotrochozoa</taxon>
        <taxon>Mollusca</taxon>
        <taxon>Bivalvia</taxon>
        <taxon>Autobranchia</taxon>
        <taxon>Pteriomorphia</taxon>
        <taxon>Mytilida</taxon>
        <taxon>Mytiloidea</taxon>
        <taxon>Mytilidae</taxon>
        <taxon>Mytilinae</taxon>
        <taxon>Mytilus</taxon>
    </lineage>
</organism>
<comment type="caution">
    <text evidence="2">The sequence shown here is derived from an EMBL/GenBank/DDBJ whole genome shotgun (WGS) entry which is preliminary data.</text>
</comment>
<dbReference type="EMBL" id="UYJE01010381">
    <property type="protein sequence ID" value="VDI82705.1"/>
    <property type="molecule type" value="Genomic_DNA"/>
</dbReference>
<name>A0A8B6HQH2_MYTGA</name>
<dbReference type="AlphaFoldDB" id="A0A8B6HQH2"/>
<reference evidence="2" key="1">
    <citation type="submission" date="2018-11" db="EMBL/GenBank/DDBJ databases">
        <authorList>
            <person name="Alioto T."/>
            <person name="Alioto T."/>
        </authorList>
    </citation>
    <scope>NUCLEOTIDE SEQUENCE</scope>
</reference>
<dbReference type="OrthoDB" id="6155296at2759"/>
<accession>A0A8B6HQH2</accession>
<feature type="non-terminal residue" evidence="2">
    <location>
        <position position="195"/>
    </location>
</feature>
<keyword evidence="3" id="KW-1185">Reference proteome</keyword>
<feature type="region of interest" description="Disordered" evidence="1">
    <location>
        <begin position="1"/>
        <end position="24"/>
    </location>
</feature>
<gene>
    <name evidence="2" type="ORF">MGAL_10B083157</name>
</gene>
<protein>
    <submittedName>
        <fullName evidence="2">Uncharacterized protein</fullName>
    </submittedName>
</protein>
<sequence>MSCSRITSGKMQLAQNNKPSTVESLEQGWSRIETVFKETSRNTLGLRQRERKKWISDDTWTSIQQRKDIKTKLNSTKSERIQTTLRKEYSVKDKEVKRKAKADKAIYLETLAKEAETAASKGELSTVYKITKELSGKHTSSSVPCKSKDGKILASESQQLERWTEHFKETLNAEHQADVPVIEQFGMELDIDIGE</sequence>
<dbReference type="Proteomes" id="UP000596742">
    <property type="component" value="Unassembled WGS sequence"/>
</dbReference>
<evidence type="ECO:0000313" key="2">
    <source>
        <dbReference type="EMBL" id="VDI82705.1"/>
    </source>
</evidence>
<proteinExistence type="predicted"/>
<evidence type="ECO:0000256" key="1">
    <source>
        <dbReference type="SAM" id="MobiDB-lite"/>
    </source>
</evidence>